<dbReference type="Pfam" id="PF00512">
    <property type="entry name" value="HisKA"/>
    <property type="match status" value="1"/>
</dbReference>
<dbReference type="Pfam" id="PF13426">
    <property type="entry name" value="PAS_9"/>
    <property type="match status" value="1"/>
</dbReference>
<dbReference type="InterPro" id="IPR000014">
    <property type="entry name" value="PAS"/>
</dbReference>
<feature type="modified residue" description="4-aspartylphosphate" evidence="9">
    <location>
        <position position="772"/>
    </location>
</feature>
<evidence type="ECO:0000256" key="7">
    <source>
        <dbReference type="ARBA" id="ARBA00022840"/>
    </source>
</evidence>
<protein>
    <recommendedName>
        <fullName evidence="2">histidine kinase</fullName>
        <ecNumber evidence="2">2.7.13.3</ecNumber>
    </recommendedName>
</protein>
<dbReference type="InterPro" id="IPR005467">
    <property type="entry name" value="His_kinase_dom"/>
</dbReference>
<evidence type="ECO:0000256" key="5">
    <source>
        <dbReference type="ARBA" id="ARBA00022741"/>
    </source>
</evidence>
<dbReference type="InterPro" id="IPR003661">
    <property type="entry name" value="HisK_dim/P_dom"/>
</dbReference>
<dbReference type="eggNOG" id="COG4191">
    <property type="taxonomic scope" value="Bacteria"/>
</dbReference>
<dbReference type="SUPFAM" id="SSF47384">
    <property type="entry name" value="Homodimeric domain of signal transducing histidine kinase"/>
    <property type="match status" value="1"/>
</dbReference>
<dbReference type="GO" id="GO:0000155">
    <property type="term" value="F:phosphorelay sensor kinase activity"/>
    <property type="evidence" value="ECO:0007669"/>
    <property type="project" value="InterPro"/>
</dbReference>
<keyword evidence="10" id="KW-0472">Membrane</keyword>
<keyword evidence="11" id="KW-0732">Signal</keyword>
<dbReference type="Pfam" id="PF00497">
    <property type="entry name" value="SBP_bac_3"/>
    <property type="match status" value="1"/>
</dbReference>
<evidence type="ECO:0000256" key="3">
    <source>
        <dbReference type="ARBA" id="ARBA00022553"/>
    </source>
</evidence>
<feature type="domain" description="Response regulatory" evidence="13">
    <location>
        <begin position="723"/>
        <end position="838"/>
    </location>
</feature>
<dbReference type="Pfam" id="PF00072">
    <property type="entry name" value="Response_reg"/>
    <property type="match status" value="1"/>
</dbReference>
<dbReference type="InterPro" id="IPR036097">
    <property type="entry name" value="HisK_dim/P_sf"/>
</dbReference>
<dbReference type="PATRIC" id="fig|1167006.5.peg.3592"/>
<keyword evidence="6" id="KW-0418">Kinase</keyword>
<dbReference type="CDD" id="cd00130">
    <property type="entry name" value="PAS"/>
    <property type="match status" value="1"/>
</dbReference>
<accession>M1NJU4</accession>
<dbReference type="PROSITE" id="PS50112">
    <property type="entry name" value="PAS"/>
    <property type="match status" value="1"/>
</dbReference>
<dbReference type="CDD" id="cd00156">
    <property type="entry name" value="REC"/>
    <property type="match status" value="1"/>
</dbReference>
<feature type="domain" description="PAS" evidence="14">
    <location>
        <begin position="367"/>
        <end position="391"/>
    </location>
</feature>
<dbReference type="SUPFAM" id="SSF55785">
    <property type="entry name" value="PYP-like sensor domain (PAS domain)"/>
    <property type="match status" value="1"/>
</dbReference>
<organism evidence="16 17">
    <name type="scientific">Desulfocapsa sulfexigens (strain DSM 10523 / SB164P1)</name>
    <dbReference type="NCBI Taxonomy" id="1167006"/>
    <lineage>
        <taxon>Bacteria</taxon>
        <taxon>Pseudomonadati</taxon>
        <taxon>Thermodesulfobacteriota</taxon>
        <taxon>Desulfobulbia</taxon>
        <taxon>Desulfobulbales</taxon>
        <taxon>Desulfocapsaceae</taxon>
        <taxon>Desulfocapsa</taxon>
    </lineage>
</organism>
<evidence type="ECO:0000313" key="16">
    <source>
        <dbReference type="EMBL" id="AGF79854.1"/>
    </source>
</evidence>
<dbReference type="SUPFAM" id="SSF52172">
    <property type="entry name" value="CheY-like"/>
    <property type="match status" value="1"/>
</dbReference>
<dbReference type="SUPFAM" id="SSF55874">
    <property type="entry name" value="ATPase domain of HSP90 chaperone/DNA topoisomerase II/histidine kinase"/>
    <property type="match status" value="1"/>
</dbReference>
<dbReference type="CDD" id="cd00082">
    <property type="entry name" value="HisKA"/>
    <property type="match status" value="1"/>
</dbReference>
<dbReference type="PANTHER" id="PTHR43065:SF46">
    <property type="entry name" value="C4-DICARBOXYLATE TRANSPORT SENSOR PROTEIN DCTB"/>
    <property type="match status" value="1"/>
</dbReference>
<dbReference type="Proteomes" id="UP000011721">
    <property type="component" value="Chromosome"/>
</dbReference>
<sequence length="839" mass="94584">MFLQFRKICNLYGLLLLFLVFGVPCSAEALVTGDIGESINQKKVTTDHGGMFTEEEQIFLSTKKQITMCVDPDWMPLEKIENGQHVGMSADYFTLIEEKLGIPVVLVPTQTWSESIEYAKTRKCDIFSLAMATPERLTYMDFTVPYLSIPLVLATRNTERFIADLTSVQDELLGVVKGYAFGELLRSKYPEMQIVDVASVDEGLRLVNRGKIYGFIGTLATVSSTIQKGFSDELKIVGKFDERWELGVATRNDQPILLSIFNKVINSLDKREHQQILNRWISVKYEKSFDYRLFWRIFPFIAIGVLFLLFRYYTLGKYNRELKEQNIEILRQGALLKKTEEKLLLTQYAVDSCAYPIIWTKNAPLLEDTRIIHVNNAAANILGYSKTELLSLGIHNIDVNITEANWPPAKKSYSVRTNYRRKDGSLFPVELYLSYFEYQGQSYYFAFFTDISIQKKMEDQLHRSLKMEAVGMMAGGVAHDLNNILSGIVSYPELLLLKLPPDSELRKPLQLIEDSGKRAAAMVADMLTVARGAAAVREPENLNSLIESYFNSPEYKELLSHHEGVVCERELEPDLLNISCSAVHIRKCIMNLVANAMESLEDDGVVKVTTCNVYIDKPVAKEQYMAKGEYVKFTIADTGKGISESDLKHIFEPFYTKKDMGRSGTGLGLTVVWNSVQDHNGVITVESNSSGTTFSLYFPATRENLLEQIESMDLEGLVGDGEHILIVDDEPLQLHIAQQMLSALGYRIFTASSGEEAIQHLKENRVDLMLLDMIMEPGINGYETFLRSIEIQADLKAIVVSGFSENNEVYKAQALGAGVLVRKPYGMQQIGKAVRQALA</sequence>
<dbReference type="InterPro" id="IPR035965">
    <property type="entry name" value="PAS-like_dom_sf"/>
</dbReference>
<gene>
    <name evidence="16" type="ordered locus">UWK_03334</name>
</gene>
<evidence type="ECO:0000259" key="15">
    <source>
        <dbReference type="PROSITE" id="PS50113"/>
    </source>
</evidence>
<dbReference type="HOGENOM" id="CLU_338819_0_0_7"/>
<keyword evidence="3 9" id="KW-0597">Phosphoprotein</keyword>
<name>M1NJU4_DESSD</name>
<dbReference type="GO" id="GO:0005524">
    <property type="term" value="F:ATP binding"/>
    <property type="evidence" value="ECO:0007669"/>
    <property type="project" value="UniProtKB-KW"/>
</dbReference>
<evidence type="ECO:0000256" key="2">
    <source>
        <dbReference type="ARBA" id="ARBA00012438"/>
    </source>
</evidence>
<keyword evidence="10" id="KW-1133">Transmembrane helix</keyword>
<dbReference type="SMART" id="SM00387">
    <property type="entry name" value="HATPase_c"/>
    <property type="match status" value="1"/>
</dbReference>
<evidence type="ECO:0000256" key="6">
    <source>
        <dbReference type="ARBA" id="ARBA00022777"/>
    </source>
</evidence>
<proteinExistence type="predicted"/>
<evidence type="ECO:0000256" key="11">
    <source>
        <dbReference type="SAM" id="SignalP"/>
    </source>
</evidence>
<dbReference type="EMBL" id="CP003985">
    <property type="protein sequence ID" value="AGF79854.1"/>
    <property type="molecule type" value="Genomic_DNA"/>
</dbReference>
<keyword evidence="10" id="KW-0812">Transmembrane</keyword>
<dbReference type="Gene3D" id="1.10.287.130">
    <property type="match status" value="1"/>
</dbReference>
<dbReference type="Pfam" id="PF02518">
    <property type="entry name" value="HATPase_c"/>
    <property type="match status" value="1"/>
</dbReference>
<feature type="transmembrane region" description="Helical" evidence="10">
    <location>
        <begin position="293"/>
        <end position="313"/>
    </location>
</feature>
<evidence type="ECO:0000256" key="1">
    <source>
        <dbReference type="ARBA" id="ARBA00000085"/>
    </source>
</evidence>
<dbReference type="KEGG" id="dsf:UWK_03334"/>
<keyword evidence="4" id="KW-0808">Transferase</keyword>
<evidence type="ECO:0000259" key="13">
    <source>
        <dbReference type="PROSITE" id="PS50110"/>
    </source>
</evidence>
<feature type="chain" id="PRO_5004015865" description="histidine kinase" evidence="11">
    <location>
        <begin position="30"/>
        <end position="839"/>
    </location>
</feature>
<keyword evidence="17" id="KW-1185">Reference proteome</keyword>
<dbReference type="Gene3D" id="3.40.50.2300">
    <property type="match status" value="1"/>
</dbReference>
<feature type="signal peptide" evidence="11">
    <location>
        <begin position="1"/>
        <end position="29"/>
    </location>
</feature>
<dbReference type="SMART" id="SM00448">
    <property type="entry name" value="REC"/>
    <property type="match status" value="1"/>
</dbReference>
<dbReference type="CDD" id="cd13708">
    <property type="entry name" value="PBP2_BvgS_like_1"/>
    <property type="match status" value="1"/>
</dbReference>
<dbReference type="InterPro" id="IPR001789">
    <property type="entry name" value="Sig_transdc_resp-reg_receiver"/>
</dbReference>
<dbReference type="InterPro" id="IPR004358">
    <property type="entry name" value="Sig_transdc_His_kin-like_C"/>
</dbReference>
<dbReference type="PROSITE" id="PS50110">
    <property type="entry name" value="RESPONSE_REGULATORY"/>
    <property type="match status" value="1"/>
</dbReference>
<evidence type="ECO:0000259" key="14">
    <source>
        <dbReference type="PROSITE" id="PS50112"/>
    </source>
</evidence>
<dbReference type="NCBIfam" id="TIGR00229">
    <property type="entry name" value="sensory_box"/>
    <property type="match status" value="1"/>
</dbReference>
<dbReference type="Gene3D" id="3.30.450.20">
    <property type="entry name" value="PAS domain"/>
    <property type="match status" value="1"/>
</dbReference>
<evidence type="ECO:0000259" key="12">
    <source>
        <dbReference type="PROSITE" id="PS50109"/>
    </source>
</evidence>
<dbReference type="PROSITE" id="PS50113">
    <property type="entry name" value="PAC"/>
    <property type="match status" value="1"/>
</dbReference>
<dbReference type="SMART" id="SM00062">
    <property type="entry name" value="PBPb"/>
    <property type="match status" value="1"/>
</dbReference>
<dbReference type="InterPro" id="IPR000700">
    <property type="entry name" value="PAS-assoc_C"/>
</dbReference>
<evidence type="ECO:0000256" key="10">
    <source>
        <dbReference type="SAM" id="Phobius"/>
    </source>
</evidence>
<dbReference type="EC" id="2.7.13.3" evidence="2"/>
<dbReference type="PRINTS" id="PR00344">
    <property type="entry name" value="BCTRLSENSOR"/>
</dbReference>
<dbReference type="Gene3D" id="3.40.190.10">
    <property type="entry name" value="Periplasmic binding protein-like II"/>
    <property type="match status" value="2"/>
</dbReference>
<dbReference type="InterPro" id="IPR036890">
    <property type="entry name" value="HATPase_C_sf"/>
</dbReference>
<keyword evidence="7" id="KW-0067">ATP-binding</keyword>
<dbReference type="eggNOG" id="COG0784">
    <property type="taxonomic scope" value="Bacteria"/>
</dbReference>
<dbReference type="AlphaFoldDB" id="M1NJU4"/>
<evidence type="ECO:0000256" key="8">
    <source>
        <dbReference type="ARBA" id="ARBA00023012"/>
    </source>
</evidence>
<evidence type="ECO:0000256" key="4">
    <source>
        <dbReference type="ARBA" id="ARBA00022679"/>
    </source>
</evidence>
<dbReference type="RefSeq" id="WP_015405536.1">
    <property type="nucleotide sequence ID" value="NC_020304.1"/>
</dbReference>
<dbReference type="SMART" id="SM00388">
    <property type="entry name" value="HisKA"/>
    <property type="match status" value="1"/>
</dbReference>
<dbReference type="STRING" id="1167006.UWK_03334"/>
<evidence type="ECO:0000313" key="17">
    <source>
        <dbReference type="Proteomes" id="UP000011721"/>
    </source>
</evidence>
<dbReference type="InterPro" id="IPR003594">
    <property type="entry name" value="HATPase_dom"/>
</dbReference>
<dbReference type="eggNOG" id="COG0834">
    <property type="taxonomic scope" value="Bacteria"/>
</dbReference>
<dbReference type="PANTHER" id="PTHR43065">
    <property type="entry name" value="SENSOR HISTIDINE KINASE"/>
    <property type="match status" value="1"/>
</dbReference>
<dbReference type="InterPro" id="IPR011006">
    <property type="entry name" value="CheY-like_superfamily"/>
</dbReference>
<keyword evidence="5" id="KW-0547">Nucleotide-binding</keyword>
<dbReference type="SUPFAM" id="SSF53850">
    <property type="entry name" value="Periplasmic binding protein-like II"/>
    <property type="match status" value="1"/>
</dbReference>
<dbReference type="OrthoDB" id="45683at2"/>
<feature type="domain" description="PAC" evidence="15">
    <location>
        <begin position="413"/>
        <end position="463"/>
    </location>
</feature>
<dbReference type="PROSITE" id="PS50109">
    <property type="entry name" value="HIS_KIN"/>
    <property type="match status" value="1"/>
</dbReference>
<feature type="domain" description="Histidine kinase" evidence="12">
    <location>
        <begin position="476"/>
        <end position="702"/>
    </location>
</feature>
<comment type="catalytic activity">
    <reaction evidence="1">
        <text>ATP + protein L-histidine = ADP + protein N-phospho-L-histidine.</text>
        <dbReference type="EC" id="2.7.13.3"/>
    </reaction>
</comment>
<evidence type="ECO:0000256" key="9">
    <source>
        <dbReference type="PROSITE-ProRule" id="PRU00169"/>
    </source>
</evidence>
<dbReference type="Gene3D" id="3.30.565.10">
    <property type="entry name" value="Histidine kinase-like ATPase, C-terminal domain"/>
    <property type="match status" value="1"/>
</dbReference>
<reference evidence="17" key="1">
    <citation type="journal article" date="2013" name="Stand. Genomic Sci.">
        <title>Complete genome sequence of Desulfocapsa sulfexigens, a marine deltaproteobacterium specialized in disproportionating inorganic sulfur compounds.</title>
        <authorList>
            <person name="Finster K.W."/>
            <person name="Kjeldsen K.U."/>
            <person name="Kube M."/>
            <person name="Reinhardt R."/>
            <person name="Mussmann M."/>
            <person name="Amann R."/>
            <person name="Schreiber L."/>
        </authorList>
    </citation>
    <scope>NUCLEOTIDE SEQUENCE [LARGE SCALE GENOMIC DNA]</scope>
    <source>
        <strain evidence="17">DSM 10523 / SB164P1</strain>
    </source>
</reference>
<keyword evidence="8" id="KW-0902">Two-component regulatory system</keyword>
<dbReference type="InterPro" id="IPR001638">
    <property type="entry name" value="Solute-binding_3/MltF_N"/>
</dbReference>